<proteinExistence type="predicted"/>
<dbReference type="Proteomes" id="UP000887013">
    <property type="component" value="Unassembled WGS sequence"/>
</dbReference>
<dbReference type="EMBL" id="BMAW01102364">
    <property type="protein sequence ID" value="GFT03954.1"/>
    <property type="molecule type" value="Genomic_DNA"/>
</dbReference>
<protein>
    <submittedName>
        <fullName evidence="1">Uncharacterized protein</fullName>
    </submittedName>
</protein>
<organism evidence="1 2">
    <name type="scientific">Nephila pilipes</name>
    <name type="common">Giant wood spider</name>
    <name type="synonym">Nephila maculata</name>
    <dbReference type="NCBI Taxonomy" id="299642"/>
    <lineage>
        <taxon>Eukaryota</taxon>
        <taxon>Metazoa</taxon>
        <taxon>Ecdysozoa</taxon>
        <taxon>Arthropoda</taxon>
        <taxon>Chelicerata</taxon>
        <taxon>Arachnida</taxon>
        <taxon>Araneae</taxon>
        <taxon>Araneomorphae</taxon>
        <taxon>Entelegynae</taxon>
        <taxon>Araneoidea</taxon>
        <taxon>Nephilidae</taxon>
        <taxon>Nephila</taxon>
    </lineage>
</organism>
<dbReference type="AlphaFoldDB" id="A0A8X6NB77"/>
<evidence type="ECO:0000313" key="1">
    <source>
        <dbReference type="EMBL" id="GFT03954.1"/>
    </source>
</evidence>
<gene>
    <name evidence="1" type="ORF">NPIL_41661</name>
</gene>
<reference evidence="1" key="1">
    <citation type="submission" date="2020-08" db="EMBL/GenBank/DDBJ databases">
        <title>Multicomponent nature underlies the extraordinary mechanical properties of spider dragline silk.</title>
        <authorList>
            <person name="Kono N."/>
            <person name="Nakamura H."/>
            <person name="Mori M."/>
            <person name="Yoshida Y."/>
            <person name="Ohtoshi R."/>
            <person name="Malay A.D."/>
            <person name="Moran D.A.P."/>
            <person name="Tomita M."/>
            <person name="Numata K."/>
            <person name="Arakawa K."/>
        </authorList>
    </citation>
    <scope>NUCLEOTIDE SEQUENCE</scope>
</reference>
<sequence length="169" mass="19455">MDSKSNALSSNPEMSGNETNTFDVAILMLLVREAIRLLQILKEVCCTLEDRNKNAADILNLLREHGVSLHQNLIVDEMEAIKELIDDINICYKYQHNYINYQVENLTSFVHVYRRFVSKTEGEACYLRLVQNNIVKTMGEAIGPINIGIRFLIHHTNHLQVLLELCKQK</sequence>
<keyword evidence="2" id="KW-1185">Reference proteome</keyword>
<accession>A0A8X6NB77</accession>
<evidence type="ECO:0000313" key="2">
    <source>
        <dbReference type="Proteomes" id="UP000887013"/>
    </source>
</evidence>
<comment type="caution">
    <text evidence="1">The sequence shown here is derived from an EMBL/GenBank/DDBJ whole genome shotgun (WGS) entry which is preliminary data.</text>
</comment>
<name>A0A8X6NB77_NEPPI</name>